<gene>
    <name evidence="1" type="ordered locus">Minf_0113</name>
</gene>
<sequence length="33" mass="3814">MIFILQLRILKPVSKIEIDSLLPILPLFLLPLI</sequence>
<name>B3DX33_METI4</name>
<dbReference type="AlphaFoldDB" id="B3DX33"/>
<organism evidence="1 2">
    <name type="scientific">Methylacidiphilum infernorum (isolate V4)</name>
    <name type="common">Methylokorus infernorum (strain V4)</name>
    <dbReference type="NCBI Taxonomy" id="481448"/>
    <lineage>
        <taxon>Bacteria</taxon>
        <taxon>Pseudomonadati</taxon>
        <taxon>Verrucomicrobiota</taxon>
        <taxon>Methylacidiphilae</taxon>
        <taxon>Methylacidiphilales</taxon>
        <taxon>Methylacidiphilaceae</taxon>
        <taxon>Methylacidiphilum (ex Ratnadevi et al. 2023)</taxon>
    </lineage>
</organism>
<protein>
    <submittedName>
        <fullName evidence="1">Uncharacterized protein</fullName>
    </submittedName>
</protein>
<reference evidence="1 2" key="1">
    <citation type="journal article" date="2008" name="Biol. Direct">
        <title>Complete genome sequence of the extremely acidophilic methanotroph isolate V4, Methylacidiphilum infernorum, a representative of the bacterial phylum Verrucomicrobia.</title>
        <authorList>
            <person name="Hou S."/>
            <person name="Makarova K.S."/>
            <person name="Saw J.H."/>
            <person name="Senin P."/>
            <person name="Ly B.V."/>
            <person name="Zhou Z."/>
            <person name="Ren Y."/>
            <person name="Wang J."/>
            <person name="Galperin M.Y."/>
            <person name="Omelchenko M.V."/>
            <person name="Wolf Y.I."/>
            <person name="Yutin N."/>
            <person name="Koonin E.V."/>
            <person name="Stott M.B."/>
            <person name="Mountain B.W."/>
            <person name="Crowe M.A."/>
            <person name="Smirnova A.V."/>
            <person name="Dunfield P.F."/>
            <person name="Feng L."/>
            <person name="Wang L."/>
            <person name="Alam M."/>
        </authorList>
    </citation>
    <scope>NUCLEOTIDE SEQUENCE [LARGE SCALE GENOMIC DNA]</scope>
    <source>
        <strain evidence="2">Isolate V4</strain>
    </source>
</reference>
<dbReference type="Proteomes" id="UP000009149">
    <property type="component" value="Chromosome"/>
</dbReference>
<proteinExistence type="predicted"/>
<evidence type="ECO:0000313" key="2">
    <source>
        <dbReference type="Proteomes" id="UP000009149"/>
    </source>
</evidence>
<dbReference type="EMBL" id="CP000975">
    <property type="protein sequence ID" value="ACD82173.1"/>
    <property type="molecule type" value="Genomic_DNA"/>
</dbReference>
<dbReference type="HOGENOM" id="CLU_3382666_0_0_0"/>
<dbReference type="KEGG" id="min:Minf_0113"/>
<accession>B3DX33</accession>
<evidence type="ECO:0000313" key="1">
    <source>
        <dbReference type="EMBL" id="ACD82173.1"/>
    </source>
</evidence>